<dbReference type="InterPro" id="IPR038396">
    <property type="entry name" value="SpoIIAA-like_sf"/>
</dbReference>
<evidence type="ECO:0000313" key="3">
    <source>
        <dbReference type="Proteomes" id="UP000033452"/>
    </source>
</evidence>
<dbReference type="Proteomes" id="UP000292345">
    <property type="component" value="Unassembled WGS sequence"/>
</dbReference>
<sequence>MERFHSISVDTERLNGGLLMSFKALGKVSHADYMAIKAVIDSALRAAAGQQIRVLVDVTEFEGWELHAAWDDVALALRHSHDFYKIAVLGNSRWQKLAAMVGNWFVDGESRYFEDKAHALSWLQSE</sequence>
<dbReference type="InterPro" id="IPR036513">
    <property type="entry name" value="STAS_dom_sf"/>
</dbReference>
<dbReference type="EMBL" id="PPUZ01000039">
    <property type="protein sequence ID" value="RZM78366.1"/>
    <property type="molecule type" value="Genomic_DNA"/>
</dbReference>
<evidence type="ECO:0000313" key="2">
    <source>
        <dbReference type="EMBL" id="RZM78366.1"/>
    </source>
</evidence>
<dbReference type="PATRIC" id="fig|43658.5.peg.4810"/>
<gene>
    <name evidence="2" type="ORF">C3B51_14405</name>
    <name evidence="1" type="ORF">TW77_22775</name>
</gene>
<reference evidence="1 3" key="1">
    <citation type="journal article" date="2015" name="BMC Genomics">
        <title>Genome mining reveals unlocked bioactive potential of marine Gram-negative bacteria.</title>
        <authorList>
            <person name="Machado H."/>
            <person name="Sonnenschein E.C."/>
            <person name="Melchiorsen J."/>
            <person name="Gram L."/>
        </authorList>
    </citation>
    <scope>NUCLEOTIDE SEQUENCE [LARGE SCALE GENOMIC DNA]</scope>
    <source>
        <strain evidence="1 3">S2471</strain>
    </source>
</reference>
<accession>A0A0F4QCQ4</accession>
<dbReference type="Proteomes" id="UP000033452">
    <property type="component" value="Unassembled WGS sequence"/>
</dbReference>
<dbReference type="EMBL" id="JXYA01000073">
    <property type="protein sequence ID" value="KJZ05456.1"/>
    <property type="molecule type" value="Genomic_DNA"/>
</dbReference>
<dbReference type="SUPFAM" id="SSF52091">
    <property type="entry name" value="SpoIIaa-like"/>
    <property type="match status" value="1"/>
</dbReference>
<evidence type="ECO:0000313" key="4">
    <source>
        <dbReference type="Proteomes" id="UP000292345"/>
    </source>
</evidence>
<dbReference type="OrthoDB" id="555504at2"/>
<name>A0A0F4QCQ4_9GAMM</name>
<dbReference type="RefSeq" id="WP_046007260.1">
    <property type="nucleotide sequence ID" value="NZ_JXYA01000073.1"/>
</dbReference>
<comment type="caution">
    <text evidence="1">The sequence shown here is derived from an EMBL/GenBank/DDBJ whole genome shotgun (WGS) entry which is preliminary data.</text>
</comment>
<organism evidence="1 3">
    <name type="scientific">Pseudoalteromonas rubra</name>
    <dbReference type="NCBI Taxonomy" id="43658"/>
    <lineage>
        <taxon>Bacteria</taxon>
        <taxon>Pseudomonadati</taxon>
        <taxon>Pseudomonadota</taxon>
        <taxon>Gammaproteobacteria</taxon>
        <taxon>Alteromonadales</taxon>
        <taxon>Pseudoalteromonadaceae</taxon>
        <taxon>Pseudoalteromonas</taxon>
    </lineage>
</organism>
<dbReference type="AlphaFoldDB" id="A0A0F4QCQ4"/>
<proteinExistence type="predicted"/>
<reference evidence="2 4" key="2">
    <citation type="submission" date="2018-01" db="EMBL/GenBank/DDBJ databases">
        <title>Co-occurrence of chitin degradation, pigmentation and bioactivity in marine Pseudoalteromonas.</title>
        <authorList>
            <person name="Paulsen S."/>
            <person name="Gram L."/>
            <person name="Machado H."/>
        </authorList>
    </citation>
    <scope>NUCLEOTIDE SEQUENCE [LARGE SCALE GENOMIC DNA]</scope>
    <source>
        <strain evidence="2 4">S1946</strain>
    </source>
</reference>
<dbReference type="Pfam" id="PF11964">
    <property type="entry name" value="SpoIIAA-like"/>
    <property type="match status" value="1"/>
</dbReference>
<evidence type="ECO:0000313" key="1">
    <source>
        <dbReference type="EMBL" id="KJZ05456.1"/>
    </source>
</evidence>
<dbReference type="InterPro" id="IPR021866">
    <property type="entry name" value="SpoIIAA-like"/>
</dbReference>
<dbReference type="Gene3D" id="3.40.50.10600">
    <property type="entry name" value="SpoIIaa-like domains"/>
    <property type="match status" value="1"/>
</dbReference>
<keyword evidence="3" id="KW-1185">Reference proteome</keyword>
<protein>
    <submittedName>
        <fullName evidence="2">STAS/SEC14 domain-containing protein</fullName>
    </submittedName>
</protein>